<protein>
    <submittedName>
        <fullName evidence="6">IclR family transcriptional regulator</fullName>
    </submittedName>
</protein>
<reference evidence="6" key="2">
    <citation type="submission" date="2022-09" db="EMBL/GenBank/DDBJ databases">
        <title>Intensive care unit water sources are persistently colonized with multi-drug resistant bacteria and are the site of extensive horizontal gene transfer of antibiotic resistance genes.</title>
        <authorList>
            <person name="Diorio-Toth L."/>
        </authorList>
    </citation>
    <scope>NUCLEOTIDE SEQUENCE</scope>
    <source>
        <strain evidence="6">GD03676</strain>
    </source>
</reference>
<dbReference type="GO" id="GO:0045892">
    <property type="term" value="P:negative regulation of DNA-templated transcription"/>
    <property type="evidence" value="ECO:0007669"/>
    <property type="project" value="TreeGrafter"/>
</dbReference>
<feature type="domain" description="HTH iclR-type" evidence="4">
    <location>
        <begin position="9"/>
        <end position="71"/>
    </location>
</feature>
<keyword evidence="2" id="KW-0238">DNA-binding</keyword>
<sequence length="258" mass="27888">MTTNSQPLVVGLLRGLSVLRCFDHGREILGSSEIARITGLPQPTVWRLCKTLEHAGYLVTTDGGTRFRPGLSILTLGYAALDSLEIAELARPFLSEIAARFNGAASLSTREGVSMLYVERCEAKGTVLHINLRVGSEVPIIRTGTGWGYLAGRKPAERQAILAQCKSADPEAYQRFSDPMQAALEQYPAVGYVENVGVFFPGLTTVAVPLVSETVQTDYVLNCTSPADALSTPALRAEAGEALKMLAERLRPAILRRN</sequence>
<dbReference type="InterPro" id="IPR050707">
    <property type="entry name" value="HTH_MetabolicPath_Reg"/>
</dbReference>
<evidence type="ECO:0000313" key="6">
    <source>
        <dbReference type="EMBL" id="MDH2052009.1"/>
    </source>
</evidence>
<dbReference type="InterPro" id="IPR036388">
    <property type="entry name" value="WH-like_DNA-bd_sf"/>
</dbReference>
<evidence type="ECO:0000259" key="5">
    <source>
        <dbReference type="PROSITE" id="PS51078"/>
    </source>
</evidence>
<name>A0AA43B2R8_9BURK</name>
<dbReference type="PANTHER" id="PTHR30136:SF33">
    <property type="entry name" value="TRANSCRIPTIONAL REGULATORY PROTEIN"/>
    <property type="match status" value="1"/>
</dbReference>
<dbReference type="PROSITE" id="PS51077">
    <property type="entry name" value="HTH_ICLR"/>
    <property type="match status" value="1"/>
</dbReference>
<dbReference type="Gene3D" id="1.10.10.10">
    <property type="entry name" value="Winged helix-like DNA-binding domain superfamily/Winged helix DNA-binding domain"/>
    <property type="match status" value="1"/>
</dbReference>
<dbReference type="PROSITE" id="PS51078">
    <property type="entry name" value="ICLR_ED"/>
    <property type="match status" value="1"/>
</dbReference>
<evidence type="ECO:0000256" key="1">
    <source>
        <dbReference type="ARBA" id="ARBA00023015"/>
    </source>
</evidence>
<dbReference type="AlphaFoldDB" id="A0AA43B2R8"/>
<evidence type="ECO:0000259" key="4">
    <source>
        <dbReference type="PROSITE" id="PS51077"/>
    </source>
</evidence>
<accession>A0AA43B2R8</accession>
<dbReference type="SUPFAM" id="SSF46785">
    <property type="entry name" value="Winged helix' DNA-binding domain"/>
    <property type="match status" value="1"/>
</dbReference>
<keyword evidence="1" id="KW-0805">Transcription regulation</keyword>
<feature type="domain" description="IclR-ED" evidence="5">
    <location>
        <begin position="72"/>
        <end position="256"/>
    </location>
</feature>
<evidence type="ECO:0000256" key="2">
    <source>
        <dbReference type="ARBA" id="ARBA00023125"/>
    </source>
</evidence>
<evidence type="ECO:0000313" key="9">
    <source>
        <dbReference type="Proteomes" id="UP001161276"/>
    </source>
</evidence>
<dbReference type="PANTHER" id="PTHR30136">
    <property type="entry name" value="HELIX-TURN-HELIX TRANSCRIPTIONAL REGULATOR, ICLR FAMILY"/>
    <property type="match status" value="1"/>
</dbReference>
<evidence type="ECO:0000313" key="8">
    <source>
        <dbReference type="Proteomes" id="UP000252124"/>
    </source>
</evidence>
<dbReference type="Pfam" id="PF01614">
    <property type="entry name" value="IclR_C"/>
    <property type="match status" value="1"/>
</dbReference>
<reference evidence="7 8" key="1">
    <citation type="submission" date="2018-06" db="EMBL/GenBank/DDBJ databases">
        <title>Genomic Encyclopedia of Type Strains, Phase III (KMG-III): the genomes of soil and plant-associated and newly described type strains.</title>
        <authorList>
            <person name="Whitman W."/>
        </authorList>
    </citation>
    <scope>NUCLEOTIDE SEQUENCE [LARGE SCALE GENOMIC DNA]</scope>
    <source>
        <strain evidence="7 8">CECT 7342</strain>
    </source>
</reference>
<dbReference type="EMBL" id="JAOCKG010000006">
    <property type="protein sequence ID" value="MDH2052009.1"/>
    <property type="molecule type" value="Genomic_DNA"/>
</dbReference>
<dbReference type="InterPro" id="IPR005471">
    <property type="entry name" value="Tscrpt_reg_IclR_N"/>
</dbReference>
<dbReference type="InterPro" id="IPR036390">
    <property type="entry name" value="WH_DNA-bd_sf"/>
</dbReference>
<dbReference type="Gene3D" id="3.30.450.40">
    <property type="match status" value="1"/>
</dbReference>
<dbReference type="Pfam" id="PF09339">
    <property type="entry name" value="HTH_IclR"/>
    <property type="match status" value="1"/>
</dbReference>
<dbReference type="SUPFAM" id="SSF55781">
    <property type="entry name" value="GAF domain-like"/>
    <property type="match status" value="1"/>
</dbReference>
<comment type="caution">
    <text evidence="6">The sequence shown here is derived from an EMBL/GenBank/DDBJ whole genome shotgun (WGS) entry which is preliminary data.</text>
</comment>
<proteinExistence type="predicted"/>
<keyword evidence="3" id="KW-0804">Transcription</keyword>
<organism evidence="6 9">
    <name type="scientific">Achromobacter marplatensis</name>
    <dbReference type="NCBI Taxonomy" id="470868"/>
    <lineage>
        <taxon>Bacteria</taxon>
        <taxon>Pseudomonadati</taxon>
        <taxon>Pseudomonadota</taxon>
        <taxon>Betaproteobacteria</taxon>
        <taxon>Burkholderiales</taxon>
        <taxon>Alcaligenaceae</taxon>
        <taxon>Achromobacter</taxon>
    </lineage>
</organism>
<dbReference type="InterPro" id="IPR014757">
    <property type="entry name" value="Tscrpt_reg_IclR_C"/>
</dbReference>
<keyword evidence="8" id="KW-1185">Reference proteome</keyword>
<dbReference type="Proteomes" id="UP000252124">
    <property type="component" value="Unassembled WGS sequence"/>
</dbReference>
<dbReference type="SMART" id="SM00346">
    <property type="entry name" value="HTH_ICLR"/>
    <property type="match status" value="1"/>
</dbReference>
<evidence type="ECO:0000256" key="3">
    <source>
        <dbReference type="ARBA" id="ARBA00023163"/>
    </source>
</evidence>
<dbReference type="GO" id="GO:0003700">
    <property type="term" value="F:DNA-binding transcription factor activity"/>
    <property type="evidence" value="ECO:0007669"/>
    <property type="project" value="TreeGrafter"/>
</dbReference>
<dbReference type="RefSeq" id="WP_081534039.1">
    <property type="nucleotide sequence ID" value="NZ_ALJE01000006.1"/>
</dbReference>
<dbReference type="Proteomes" id="UP001161276">
    <property type="component" value="Unassembled WGS sequence"/>
</dbReference>
<gene>
    <name evidence="7" type="ORF">DFP87_101456</name>
    <name evidence="6" type="ORF">N5K24_16500</name>
</gene>
<dbReference type="GeneID" id="99729117"/>
<dbReference type="InterPro" id="IPR029016">
    <property type="entry name" value="GAF-like_dom_sf"/>
</dbReference>
<dbReference type="GO" id="GO:0003677">
    <property type="term" value="F:DNA binding"/>
    <property type="evidence" value="ECO:0007669"/>
    <property type="project" value="UniProtKB-KW"/>
</dbReference>
<dbReference type="EMBL" id="QNRM01000001">
    <property type="protein sequence ID" value="RBP23947.1"/>
    <property type="molecule type" value="Genomic_DNA"/>
</dbReference>
<evidence type="ECO:0000313" key="7">
    <source>
        <dbReference type="EMBL" id="RBP23947.1"/>
    </source>
</evidence>